<reference evidence="1 2" key="1">
    <citation type="submission" date="2013-11" db="EMBL/GenBank/DDBJ databases">
        <title>Single cell genomics of uncultured Tannerella BU063 (oral taxon 286).</title>
        <authorList>
            <person name="Beall C.J."/>
            <person name="Campbell A.G."/>
            <person name="Griffen A.L."/>
            <person name="Podar M."/>
            <person name="Leys E.J."/>
        </authorList>
    </citation>
    <scope>NUCLEOTIDE SEQUENCE [LARGE SCALE GENOMIC DNA]</scope>
    <source>
        <strain evidence="1">Cell 2</strain>
    </source>
</reference>
<protein>
    <submittedName>
        <fullName evidence="1">Uncharacterized protein</fullName>
    </submittedName>
</protein>
<evidence type="ECO:0000313" key="2">
    <source>
        <dbReference type="Proteomes" id="UP000018837"/>
    </source>
</evidence>
<dbReference type="AlphaFoldDB" id="W2C6D1"/>
<evidence type="ECO:0000313" key="1">
    <source>
        <dbReference type="EMBL" id="ETK02700.1"/>
    </source>
</evidence>
<sequence>MGLFETLKKFFLEVWGILKRICEKIVKFFAHIVNWFRAKYREVINQHPNASAIALIIDEKLSSGNYGMMDVGLKRGVVKTFYDNDTKEIVMDHTEVVEYEDLDAETKSRFGNKNMLILE</sequence>
<name>W2C6D1_9BACT</name>
<dbReference type="PATRIC" id="fig|1411148.3.peg.360"/>
<comment type="caution">
    <text evidence="1">The sequence shown here is derived from an EMBL/GenBank/DDBJ whole genome shotgun (WGS) entry which is preliminary data.</text>
</comment>
<organism evidence="1 2">
    <name type="scientific">Tannerella sp. oral taxon BU063 isolate Cell 2</name>
    <dbReference type="NCBI Taxonomy" id="1411148"/>
    <lineage>
        <taxon>Bacteria</taxon>
        <taxon>Pseudomonadati</taxon>
        <taxon>Bacteroidota</taxon>
        <taxon>Bacteroidia</taxon>
        <taxon>Bacteroidales</taxon>
        <taxon>Tannerellaceae</taxon>
        <taxon>Tannerella</taxon>
    </lineage>
</organism>
<accession>W2C6D1</accession>
<proteinExistence type="predicted"/>
<gene>
    <name evidence="1" type="ORF">N425_02970</name>
</gene>
<dbReference type="EMBL" id="AYUF01000311">
    <property type="protein sequence ID" value="ETK02700.1"/>
    <property type="molecule type" value="Genomic_DNA"/>
</dbReference>
<dbReference type="Proteomes" id="UP000018837">
    <property type="component" value="Unassembled WGS sequence"/>
</dbReference>